<dbReference type="CDD" id="cd04301">
    <property type="entry name" value="NAT_SF"/>
    <property type="match status" value="1"/>
</dbReference>
<dbReference type="PROSITE" id="PS51186">
    <property type="entry name" value="GNAT"/>
    <property type="match status" value="1"/>
</dbReference>
<comment type="caution">
    <text evidence="4">The sequence shown here is derived from an EMBL/GenBank/DDBJ whole genome shotgun (WGS) entry which is preliminary data.</text>
</comment>
<dbReference type="GO" id="GO:0016747">
    <property type="term" value="F:acyltransferase activity, transferring groups other than amino-acyl groups"/>
    <property type="evidence" value="ECO:0007669"/>
    <property type="project" value="InterPro"/>
</dbReference>
<dbReference type="InterPro" id="IPR016181">
    <property type="entry name" value="Acyl_CoA_acyltransferase"/>
</dbReference>
<protein>
    <recommendedName>
        <fullName evidence="3">N-acetyltransferase domain-containing protein</fullName>
    </recommendedName>
</protein>
<dbReference type="Gene3D" id="3.40.630.30">
    <property type="match status" value="1"/>
</dbReference>
<evidence type="ECO:0000259" key="3">
    <source>
        <dbReference type="PROSITE" id="PS51186"/>
    </source>
</evidence>
<dbReference type="SUPFAM" id="SSF55729">
    <property type="entry name" value="Acyl-CoA N-acyltransferases (Nat)"/>
    <property type="match status" value="1"/>
</dbReference>
<evidence type="ECO:0000256" key="1">
    <source>
        <dbReference type="ARBA" id="ARBA00022679"/>
    </source>
</evidence>
<dbReference type="STRING" id="1890683.A0A427YGU8"/>
<accession>A0A427YGU8</accession>
<dbReference type="OrthoDB" id="9975416at2759"/>
<name>A0A427YGU8_9TREE</name>
<feature type="domain" description="N-acetyltransferase" evidence="3">
    <location>
        <begin position="19"/>
        <end position="198"/>
    </location>
</feature>
<dbReference type="InterPro" id="IPR050832">
    <property type="entry name" value="Bact_Acetyltransf"/>
</dbReference>
<dbReference type="AlphaFoldDB" id="A0A427YGU8"/>
<gene>
    <name evidence="4" type="ORF">EHS25_001498</name>
</gene>
<evidence type="ECO:0000256" key="2">
    <source>
        <dbReference type="ARBA" id="ARBA00023315"/>
    </source>
</evidence>
<dbReference type="InterPro" id="IPR000182">
    <property type="entry name" value="GNAT_dom"/>
</dbReference>
<sequence>MTVPANPDPLQPKAASTSYTLRRATPADAAQVSHLIGSTWAKFFAYSVTPQDLEDYLSGPVSVAQISSDIENPAMRFLVSTPTSRSAGVESGETPEIVGVAQLVLGTTEPCLTLPRPVELRRLYVSPEHHGGGAASSLVRGVEDLARGEGLGSMWLGVWEDNPRGKRFYEKMGFGVVGEHTFLVGQSVRRDWVMEKAL</sequence>
<keyword evidence="2" id="KW-0012">Acyltransferase</keyword>
<proteinExistence type="predicted"/>
<organism evidence="4 5">
    <name type="scientific">Saitozyma podzolica</name>
    <dbReference type="NCBI Taxonomy" id="1890683"/>
    <lineage>
        <taxon>Eukaryota</taxon>
        <taxon>Fungi</taxon>
        <taxon>Dikarya</taxon>
        <taxon>Basidiomycota</taxon>
        <taxon>Agaricomycotina</taxon>
        <taxon>Tremellomycetes</taxon>
        <taxon>Tremellales</taxon>
        <taxon>Trimorphomycetaceae</taxon>
        <taxon>Saitozyma</taxon>
    </lineage>
</organism>
<reference evidence="4 5" key="1">
    <citation type="submission" date="2018-11" db="EMBL/GenBank/DDBJ databases">
        <title>Genome sequence of Saitozyma podzolica DSM 27192.</title>
        <authorList>
            <person name="Aliyu H."/>
            <person name="Gorte O."/>
            <person name="Ochsenreither K."/>
        </authorList>
    </citation>
    <scope>NUCLEOTIDE SEQUENCE [LARGE SCALE GENOMIC DNA]</scope>
    <source>
        <strain evidence="4 5">DSM 27192</strain>
    </source>
</reference>
<dbReference type="Pfam" id="PF00583">
    <property type="entry name" value="Acetyltransf_1"/>
    <property type="match status" value="1"/>
</dbReference>
<evidence type="ECO:0000313" key="4">
    <source>
        <dbReference type="EMBL" id="RSH90164.1"/>
    </source>
</evidence>
<keyword evidence="1" id="KW-0808">Transferase</keyword>
<dbReference type="Proteomes" id="UP000279259">
    <property type="component" value="Unassembled WGS sequence"/>
</dbReference>
<dbReference type="EMBL" id="RSCD01000011">
    <property type="protein sequence ID" value="RSH90164.1"/>
    <property type="molecule type" value="Genomic_DNA"/>
</dbReference>
<evidence type="ECO:0000313" key="5">
    <source>
        <dbReference type="Proteomes" id="UP000279259"/>
    </source>
</evidence>
<keyword evidence="5" id="KW-1185">Reference proteome</keyword>
<dbReference type="PANTHER" id="PTHR43877">
    <property type="entry name" value="AMINOALKYLPHOSPHONATE N-ACETYLTRANSFERASE-RELATED-RELATED"/>
    <property type="match status" value="1"/>
</dbReference>